<feature type="region of interest" description="Disordered" evidence="1">
    <location>
        <begin position="266"/>
        <end position="290"/>
    </location>
</feature>
<keyword evidence="2" id="KW-0472">Membrane</keyword>
<sequence>MQALETLLSTQLAAWHNRHPLARHVRAQDVHTMGVVALPFMRSGPPREAQEPVLGEPGTESAAPSFTQPPRPGLLQRLLAWRPGGKASRERWPVFSEQFVVGVSAAQAGEFARRYGYSQRPDDGSWPLRNIPVDEALAAQGPVDGGGAWPEEIYVLSAAIDAGPGRTRVLVAQGAGLRLYIRGPRCLHPLKVGAFGLLMALLLGLVLLAGMGSKKTPARPDTPAPAAPASASSAASSVASSAASSAVAGMTAASAPMAAASAASPEAGEAGASSPGAVRPGEGQAPRPLLSASQLPDTMASAPDIRPHLVTRPEGSSAVPPREAGTARKSEDAAREPTQAAAKDAPKEARTTDQIIERANSAGPSVRAPAVVRPAMKIERPPLRLSEGSRDGNAKDAPSAAAAASREAATAAETLSQRPAGKSRETGARTSGPDNAPLVALVGPVMGSKAEAEAYLQKMQPLIQPLVGRKQLEQQVLQTPEGWRAAVWPFASREEAQLINAMLVARGLRTRAVDF</sequence>
<evidence type="ECO:0000313" key="3">
    <source>
        <dbReference type="EMBL" id="MEO3714870.1"/>
    </source>
</evidence>
<proteinExistence type="predicted"/>
<feature type="region of interest" description="Disordered" evidence="1">
    <location>
        <begin position="307"/>
        <end position="436"/>
    </location>
</feature>
<dbReference type="Proteomes" id="UP001462640">
    <property type="component" value="Unassembled WGS sequence"/>
</dbReference>
<organism evidence="3 4">
    <name type="scientific">Roseateles flavus</name>
    <dbReference type="NCBI Taxonomy" id="3149041"/>
    <lineage>
        <taxon>Bacteria</taxon>
        <taxon>Pseudomonadati</taxon>
        <taxon>Pseudomonadota</taxon>
        <taxon>Betaproteobacteria</taxon>
        <taxon>Burkholderiales</taxon>
        <taxon>Sphaerotilaceae</taxon>
        <taxon>Roseateles</taxon>
    </lineage>
</organism>
<evidence type="ECO:0000256" key="1">
    <source>
        <dbReference type="SAM" id="MobiDB-lite"/>
    </source>
</evidence>
<comment type="caution">
    <text evidence="3">The sequence shown here is derived from an EMBL/GenBank/DDBJ whole genome shotgun (WGS) entry which is preliminary data.</text>
</comment>
<name>A0ABV0GIJ2_9BURK</name>
<feature type="compositionally biased region" description="Low complexity" evidence="1">
    <location>
        <begin position="397"/>
        <end position="414"/>
    </location>
</feature>
<keyword evidence="2" id="KW-1133">Transmembrane helix</keyword>
<feature type="transmembrane region" description="Helical" evidence="2">
    <location>
        <begin position="192"/>
        <end position="210"/>
    </location>
</feature>
<feature type="compositionally biased region" description="Low complexity" evidence="1">
    <location>
        <begin position="266"/>
        <end position="277"/>
    </location>
</feature>
<keyword evidence="2" id="KW-0812">Transmembrane</keyword>
<reference evidence="3 4" key="1">
    <citation type="submission" date="2024-05" db="EMBL/GenBank/DDBJ databases">
        <title>Roseateles sp. 2.12 16S ribosomal RNA gene Genome sequencing and assembly.</title>
        <authorList>
            <person name="Woo H."/>
        </authorList>
    </citation>
    <scope>NUCLEOTIDE SEQUENCE [LARGE SCALE GENOMIC DNA]</scope>
    <source>
        <strain evidence="3 4">2.12</strain>
    </source>
</reference>
<feature type="compositionally biased region" description="Basic and acidic residues" evidence="1">
    <location>
        <begin position="376"/>
        <end position="394"/>
    </location>
</feature>
<accession>A0ABV0GIJ2</accession>
<protein>
    <recommendedName>
        <fullName evidence="5">SPOR domain-containing protein</fullName>
    </recommendedName>
</protein>
<feature type="region of interest" description="Disordered" evidence="1">
    <location>
        <begin position="41"/>
        <end position="71"/>
    </location>
</feature>
<evidence type="ECO:0000313" key="4">
    <source>
        <dbReference type="Proteomes" id="UP001462640"/>
    </source>
</evidence>
<evidence type="ECO:0000256" key="2">
    <source>
        <dbReference type="SAM" id="Phobius"/>
    </source>
</evidence>
<evidence type="ECO:0008006" key="5">
    <source>
        <dbReference type="Google" id="ProtNLM"/>
    </source>
</evidence>
<dbReference type="RefSeq" id="WP_347611972.1">
    <property type="nucleotide sequence ID" value="NZ_JBDPZC010000010.1"/>
</dbReference>
<dbReference type="EMBL" id="JBDPZC010000010">
    <property type="protein sequence ID" value="MEO3714870.1"/>
    <property type="molecule type" value="Genomic_DNA"/>
</dbReference>
<keyword evidence="4" id="KW-1185">Reference proteome</keyword>
<gene>
    <name evidence="3" type="ORF">ABDJ40_19050</name>
</gene>
<feature type="compositionally biased region" description="Basic and acidic residues" evidence="1">
    <location>
        <begin position="325"/>
        <end position="335"/>
    </location>
</feature>